<dbReference type="AlphaFoldDB" id="A0A3S2PQ14"/>
<evidence type="ECO:0000256" key="5">
    <source>
        <dbReference type="PROSITE-ProRule" id="PRU00309"/>
    </source>
</evidence>
<feature type="domain" description="THAP-type" evidence="6">
    <location>
        <begin position="1"/>
        <end position="80"/>
    </location>
</feature>
<sequence>MACSAPNCSNRHSNSGLISFFRFPLGDAVRLDKWMRNMGRDDWIPKRNSRLCSVHFNVQDLIVDYKGRMTLKDTAVPTIFLKSPDTSCKRGRRRGRSDYRRLVNEKEKAMEETDEESVLESEVLEDEDSEALSGSFSSRLFELKDNYVENQNNKETNRNCSAAEPLIPAESEDVDQVATVDVASMETETEELQTPKNI</sequence>
<proteinExistence type="predicted"/>
<evidence type="ECO:0000256" key="1">
    <source>
        <dbReference type="ARBA" id="ARBA00022723"/>
    </source>
</evidence>
<dbReference type="PROSITE" id="PS50950">
    <property type="entry name" value="ZF_THAP"/>
    <property type="match status" value="1"/>
</dbReference>
<reference evidence="7 8" key="1">
    <citation type="submission" date="2018-11" db="EMBL/GenBank/DDBJ databases">
        <authorList>
            <person name="Lopez-Roques C."/>
            <person name="Donnadieu C."/>
            <person name="Bouchez O."/>
            <person name="Klopp C."/>
            <person name="Cabau C."/>
            <person name="Zahm M."/>
        </authorList>
    </citation>
    <scope>NUCLEOTIDE SEQUENCE [LARGE SCALE GENOMIC DNA]</scope>
    <source>
        <strain evidence="7">RS831</strain>
        <tissue evidence="7">Whole body</tissue>
    </source>
</reference>
<dbReference type="Proteomes" id="UP000283210">
    <property type="component" value="Chromosome 11"/>
</dbReference>
<evidence type="ECO:0000256" key="3">
    <source>
        <dbReference type="ARBA" id="ARBA00022833"/>
    </source>
</evidence>
<reference evidence="7 8" key="2">
    <citation type="submission" date="2019-01" db="EMBL/GenBank/DDBJ databases">
        <title>A chromosome length genome reference of the Java medaka (oryzias javanicus).</title>
        <authorList>
            <person name="Herpin A."/>
            <person name="Takehana Y."/>
            <person name="Naruse K."/>
            <person name="Ansai S."/>
            <person name="Kawaguchi M."/>
        </authorList>
    </citation>
    <scope>NUCLEOTIDE SEQUENCE [LARGE SCALE GENOMIC DNA]</scope>
    <source>
        <strain evidence="7">RS831</strain>
        <tissue evidence="7">Whole body</tissue>
    </source>
</reference>
<dbReference type="OrthoDB" id="7312725at2759"/>
<evidence type="ECO:0000313" key="7">
    <source>
        <dbReference type="EMBL" id="RVE66762.1"/>
    </source>
</evidence>
<keyword evidence="2 5" id="KW-0863">Zinc-finger</keyword>
<accession>A0A3S2PQ14</accession>
<dbReference type="PANTHER" id="PTHR46927">
    <property type="entry name" value="AGAP005574-PA"/>
    <property type="match status" value="1"/>
</dbReference>
<evidence type="ECO:0000259" key="6">
    <source>
        <dbReference type="PROSITE" id="PS50950"/>
    </source>
</evidence>
<dbReference type="PANTHER" id="PTHR46927:SF3">
    <property type="entry name" value="THAP-TYPE DOMAIN-CONTAINING PROTEIN"/>
    <property type="match status" value="1"/>
</dbReference>
<dbReference type="SMART" id="SM00980">
    <property type="entry name" value="THAP"/>
    <property type="match status" value="1"/>
</dbReference>
<keyword evidence="1" id="KW-0479">Metal-binding</keyword>
<dbReference type="Gene3D" id="6.20.210.20">
    <property type="entry name" value="THAP domain"/>
    <property type="match status" value="1"/>
</dbReference>
<keyword evidence="3" id="KW-0862">Zinc</keyword>
<dbReference type="EMBL" id="CM012447">
    <property type="protein sequence ID" value="RVE66762.1"/>
    <property type="molecule type" value="Genomic_DNA"/>
</dbReference>
<keyword evidence="8" id="KW-1185">Reference proteome</keyword>
<dbReference type="SUPFAM" id="SSF57716">
    <property type="entry name" value="Glucocorticoid receptor-like (DNA-binding domain)"/>
    <property type="match status" value="1"/>
</dbReference>
<keyword evidence="4 5" id="KW-0238">DNA-binding</keyword>
<evidence type="ECO:0000313" key="8">
    <source>
        <dbReference type="Proteomes" id="UP000283210"/>
    </source>
</evidence>
<dbReference type="InterPro" id="IPR038441">
    <property type="entry name" value="THAP_Znf_sf"/>
</dbReference>
<protein>
    <recommendedName>
        <fullName evidence="6">THAP-type domain-containing protein</fullName>
    </recommendedName>
</protein>
<evidence type="ECO:0000256" key="4">
    <source>
        <dbReference type="ARBA" id="ARBA00023125"/>
    </source>
</evidence>
<dbReference type="Pfam" id="PF05485">
    <property type="entry name" value="THAP"/>
    <property type="match status" value="1"/>
</dbReference>
<dbReference type="GO" id="GO:0003677">
    <property type="term" value="F:DNA binding"/>
    <property type="evidence" value="ECO:0007669"/>
    <property type="project" value="UniProtKB-UniRule"/>
</dbReference>
<evidence type="ECO:0000256" key="2">
    <source>
        <dbReference type="ARBA" id="ARBA00022771"/>
    </source>
</evidence>
<dbReference type="InterPro" id="IPR006612">
    <property type="entry name" value="THAP_Znf"/>
</dbReference>
<dbReference type="InterPro" id="IPR052224">
    <property type="entry name" value="THAP_domain_protein"/>
</dbReference>
<dbReference type="GO" id="GO:0008270">
    <property type="term" value="F:zinc ion binding"/>
    <property type="evidence" value="ECO:0007669"/>
    <property type="project" value="UniProtKB-KW"/>
</dbReference>
<gene>
    <name evidence="7" type="ORF">OJAV_G00110610</name>
</gene>
<dbReference type="SMART" id="SM00692">
    <property type="entry name" value="DM3"/>
    <property type="match status" value="1"/>
</dbReference>
<organism evidence="7 8">
    <name type="scientific">Oryzias javanicus</name>
    <name type="common">Javanese ricefish</name>
    <name type="synonym">Aplocheilus javanicus</name>
    <dbReference type="NCBI Taxonomy" id="123683"/>
    <lineage>
        <taxon>Eukaryota</taxon>
        <taxon>Metazoa</taxon>
        <taxon>Chordata</taxon>
        <taxon>Craniata</taxon>
        <taxon>Vertebrata</taxon>
        <taxon>Euteleostomi</taxon>
        <taxon>Actinopterygii</taxon>
        <taxon>Neopterygii</taxon>
        <taxon>Teleostei</taxon>
        <taxon>Neoteleostei</taxon>
        <taxon>Acanthomorphata</taxon>
        <taxon>Ovalentaria</taxon>
        <taxon>Atherinomorphae</taxon>
        <taxon>Beloniformes</taxon>
        <taxon>Adrianichthyidae</taxon>
        <taxon>Oryziinae</taxon>
        <taxon>Oryzias</taxon>
    </lineage>
</organism>
<name>A0A3S2PQ14_ORYJA</name>